<organism evidence="2 3">
    <name type="scientific">Ricinus communis</name>
    <name type="common">Castor bean</name>
    <dbReference type="NCBI Taxonomy" id="3988"/>
    <lineage>
        <taxon>Eukaryota</taxon>
        <taxon>Viridiplantae</taxon>
        <taxon>Streptophyta</taxon>
        <taxon>Embryophyta</taxon>
        <taxon>Tracheophyta</taxon>
        <taxon>Spermatophyta</taxon>
        <taxon>Magnoliopsida</taxon>
        <taxon>eudicotyledons</taxon>
        <taxon>Gunneridae</taxon>
        <taxon>Pentapetalae</taxon>
        <taxon>rosids</taxon>
        <taxon>fabids</taxon>
        <taxon>Malpighiales</taxon>
        <taxon>Euphorbiaceae</taxon>
        <taxon>Acalyphoideae</taxon>
        <taxon>Acalypheae</taxon>
        <taxon>Ricinus</taxon>
    </lineage>
</organism>
<gene>
    <name evidence="2" type="ORF">RCOM_1839670</name>
</gene>
<dbReference type="InParanoid" id="B9TJ61"/>
<sequence>MAKADKNVTRTIETGLEKSQKSSTLTNSRWNALLQCSAIVRCGISLLIDSGHLYATASQSTQRIHFNEVIHVPILAIRYARSPFAPGCT</sequence>
<evidence type="ECO:0000256" key="1">
    <source>
        <dbReference type="SAM" id="MobiDB-lite"/>
    </source>
</evidence>
<dbReference type="AlphaFoldDB" id="B9TJ61"/>
<dbReference type="EMBL" id="EQ983444">
    <property type="protein sequence ID" value="EEF24102.1"/>
    <property type="molecule type" value="Genomic_DNA"/>
</dbReference>
<evidence type="ECO:0000313" key="3">
    <source>
        <dbReference type="Proteomes" id="UP000008311"/>
    </source>
</evidence>
<accession>B9TJ61</accession>
<protein>
    <submittedName>
        <fullName evidence="2">Uncharacterized protein</fullName>
    </submittedName>
</protein>
<evidence type="ECO:0000313" key="2">
    <source>
        <dbReference type="EMBL" id="EEF24102.1"/>
    </source>
</evidence>
<dbReference type="Proteomes" id="UP000008311">
    <property type="component" value="Unassembled WGS sequence"/>
</dbReference>
<keyword evidence="3" id="KW-1185">Reference proteome</keyword>
<proteinExistence type="predicted"/>
<name>B9TJ61_RICCO</name>
<feature type="non-terminal residue" evidence="2">
    <location>
        <position position="89"/>
    </location>
</feature>
<reference evidence="3" key="1">
    <citation type="journal article" date="2010" name="Nat. Biotechnol.">
        <title>Draft genome sequence of the oilseed species Ricinus communis.</title>
        <authorList>
            <person name="Chan A.P."/>
            <person name="Crabtree J."/>
            <person name="Zhao Q."/>
            <person name="Lorenzi H."/>
            <person name="Orvis J."/>
            <person name="Puiu D."/>
            <person name="Melake-Berhan A."/>
            <person name="Jones K.M."/>
            <person name="Redman J."/>
            <person name="Chen G."/>
            <person name="Cahoon E.B."/>
            <person name="Gedil M."/>
            <person name="Stanke M."/>
            <person name="Haas B.J."/>
            <person name="Wortman J.R."/>
            <person name="Fraser-Liggett C.M."/>
            <person name="Ravel J."/>
            <person name="Rabinowicz P.D."/>
        </authorList>
    </citation>
    <scope>NUCLEOTIDE SEQUENCE [LARGE SCALE GENOMIC DNA]</scope>
    <source>
        <strain evidence="3">cv. Hale</strain>
    </source>
</reference>
<feature type="region of interest" description="Disordered" evidence="1">
    <location>
        <begin position="1"/>
        <end position="23"/>
    </location>
</feature>